<dbReference type="InterPro" id="IPR001304">
    <property type="entry name" value="C-type_lectin-like"/>
</dbReference>
<dbReference type="Proteomes" id="UP000290572">
    <property type="component" value="Unassembled WGS sequence"/>
</dbReference>
<evidence type="ECO:0000256" key="1">
    <source>
        <dbReference type="ARBA" id="ARBA00009419"/>
    </source>
</evidence>
<dbReference type="Gene3D" id="3.10.450.60">
    <property type="match status" value="1"/>
</dbReference>
<feature type="domain" description="C2" evidence="6">
    <location>
        <begin position="1"/>
        <end position="118"/>
    </location>
</feature>
<evidence type="ECO:0000259" key="8">
    <source>
        <dbReference type="PROSITE" id="PS51393"/>
    </source>
</evidence>
<dbReference type="SUPFAM" id="SSF48484">
    <property type="entry name" value="Lipoxigenase"/>
    <property type="match status" value="1"/>
</dbReference>
<comment type="similarity">
    <text evidence="1">Belongs to the lipoxygenase family.</text>
</comment>
<dbReference type="PRINTS" id="PR00360">
    <property type="entry name" value="C2DOMAIN"/>
</dbReference>
<dbReference type="InterPro" id="IPR000008">
    <property type="entry name" value="C2_dom"/>
</dbReference>
<name>A0A498NNC0_LABRO</name>
<dbReference type="InterPro" id="IPR013819">
    <property type="entry name" value="LipOase_C"/>
</dbReference>
<dbReference type="Gene3D" id="1.20.245.10">
    <property type="entry name" value="Lipoxygenase-1, Domain 5"/>
    <property type="match status" value="2"/>
</dbReference>
<keyword evidence="4" id="KW-0560">Oxidoreductase</keyword>
<dbReference type="GO" id="GO:0005506">
    <property type="term" value="F:iron ion binding"/>
    <property type="evidence" value="ECO:0007669"/>
    <property type="project" value="InterPro"/>
</dbReference>
<keyword evidence="10" id="KW-1185">Reference proteome</keyword>
<dbReference type="PROSITE" id="PS50041">
    <property type="entry name" value="C_TYPE_LECTIN_2"/>
    <property type="match status" value="1"/>
</dbReference>
<accession>A0A498NNC0</accession>
<evidence type="ECO:0000256" key="5">
    <source>
        <dbReference type="PIRSR" id="PIRSR601885-1"/>
    </source>
</evidence>
<dbReference type="InterPro" id="IPR001885">
    <property type="entry name" value="LipOase_mml"/>
</dbReference>
<reference evidence="9 10" key="1">
    <citation type="submission" date="2018-03" db="EMBL/GenBank/DDBJ databases">
        <title>Draft genome sequence of Rohu Carp (Labeo rohita).</title>
        <authorList>
            <person name="Das P."/>
            <person name="Kushwaha B."/>
            <person name="Joshi C.G."/>
            <person name="Kumar D."/>
            <person name="Nagpure N.S."/>
            <person name="Sahoo L."/>
            <person name="Das S.P."/>
            <person name="Bit A."/>
            <person name="Patnaik S."/>
            <person name="Meher P.K."/>
            <person name="Jayasankar P."/>
            <person name="Koringa P.G."/>
            <person name="Patel N.V."/>
            <person name="Hinsu A.T."/>
            <person name="Kumar R."/>
            <person name="Pandey M."/>
            <person name="Agarwal S."/>
            <person name="Srivastava S."/>
            <person name="Singh M."/>
            <person name="Iquebal M.A."/>
            <person name="Jaiswal S."/>
            <person name="Angadi U.B."/>
            <person name="Kumar N."/>
            <person name="Raza M."/>
            <person name="Shah T.M."/>
            <person name="Rai A."/>
            <person name="Jena J.K."/>
        </authorList>
    </citation>
    <scope>NUCLEOTIDE SEQUENCE [LARGE SCALE GENOMIC DNA]</scope>
    <source>
        <strain evidence="9">DASCIFA01</strain>
        <tissue evidence="9">Testis</tissue>
    </source>
</reference>
<proteinExistence type="inferred from homology"/>
<dbReference type="EMBL" id="QBIY01011305">
    <property type="protein sequence ID" value="RXN33027.1"/>
    <property type="molecule type" value="Genomic_DNA"/>
</dbReference>
<dbReference type="PANTHER" id="PTHR11771">
    <property type="entry name" value="LIPOXYGENASE"/>
    <property type="match status" value="1"/>
</dbReference>
<dbReference type="InterPro" id="IPR035892">
    <property type="entry name" value="C2_domain_sf"/>
</dbReference>
<feature type="binding site" evidence="5">
    <location>
        <position position="602"/>
    </location>
    <ligand>
        <name>Fe cation</name>
        <dbReference type="ChEBI" id="CHEBI:24875"/>
        <note>catalytic</note>
    </ligand>
</feature>
<comment type="caution">
    <text evidence="9">The sequence shown here is derived from an EMBL/GenBank/DDBJ whole genome shotgun (WGS) entry which is preliminary data.</text>
</comment>
<feature type="domain" description="C-type lectin" evidence="7">
    <location>
        <begin position="162"/>
        <end position="259"/>
    </location>
</feature>
<dbReference type="InterPro" id="IPR016187">
    <property type="entry name" value="CTDL_fold"/>
</dbReference>
<sequence length="667" mass="77518">MYSLCYLPTAGRMTLTVIKCRNLKAMDITGYSDPYVKVSLICDGRRLKKRKTTTKKNTLNPVYNEAIIFDIPPENVEQVSLSITVMDYDRYRYTVPRKIMTRQLEELTTNYTRVREQLNINNIMVRKSEELKANYTKVREQLSFYEAFKAQSLNCDMTSTTFKGKLYFFSCDKLNWLCSRAFCVSKGADLVTITSQTEQRFLLSKIKDWNWIGLNDLETEGHWVWVNNQTLNETGVQSISRMLNVPVSTVGAIIRKWKEHQFTINRPRSGAPRKIPVRGVQRIIRRVLQEPRTTQAELQEDLASAARLSQDDKDFQVQRKVELEFRQKKFRWIEWSPGFPRSIDAKEHELPKEAQFDEEKQSDFKQNSLKAIKEFDLDKTEDYFESWKDIADIENIFEHCSINNTLLENVMQDWNKDDMFGYQFLNGCNPAMISKCMQLPDKFPVTHEMVEGSLTRGHTLQEELQAGNIYIVDFEILKEVPAVSKERYLTAPICLLYKNELDQMLPIAIQDIKARGMEDVPKYYYRDDGMMIWEAINSFVSAVVKIYYGSDEAVQQDVEIQGFVKDVAFGMNNSDKFPKSLKTREQLVEYLTVVIFTASAQHAAVNFGQFDWYGWVPNSPSTMRKPPPQQKGQVDMKYIVESLPNRGSSREILATVWSLTRTESNEV</sequence>
<evidence type="ECO:0000256" key="4">
    <source>
        <dbReference type="ARBA" id="ARBA00023002"/>
    </source>
</evidence>
<dbReference type="SMART" id="SM00239">
    <property type="entry name" value="C2"/>
    <property type="match status" value="1"/>
</dbReference>
<comment type="cofactor">
    <cofactor evidence="5">
        <name>Fe cation</name>
        <dbReference type="ChEBI" id="CHEBI:24875"/>
    </cofactor>
    <text evidence="5">Binds 1 Fe cation per subunit.</text>
</comment>
<gene>
    <name evidence="9" type="ORF">ROHU_015923</name>
</gene>
<dbReference type="SUPFAM" id="SSF49562">
    <property type="entry name" value="C2 domain (Calcium/lipid-binding domain, CaLB)"/>
    <property type="match status" value="1"/>
</dbReference>
<dbReference type="Pfam" id="PF00059">
    <property type="entry name" value="Lectin_C"/>
    <property type="match status" value="1"/>
</dbReference>
<feature type="domain" description="Lipoxygenase" evidence="8">
    <location>
        <begin position="305"/>
        <end position="510"/>
    </location>
</feature>
<dbReference type="Pfam" id="PF00168">
    <property type="entry name" value="C2"/>
    <property type="match status" value="1"/>
</dbReference>
<dbReference type="Gene3D" id="2.60.40.150">
    <property type="entry name" value="C2 domain"/>
    <property type="match status" value="1"/>
</dbReference>
<evidence type="ECO:0000256" key="2">
    <source>
        <dbReference type="ARBA" id="ARBA00022723"/>
    </source>
</evidence>
<dbReference type="InterPro" id="IPR009057">
    <property type="entry name" value="Homeodomain-like_sf"/>
</dbReference>
<evidence type="ECO:0000313" key="9">
    <source>
        <dbReference type="EMBL" id="RXN33027.1"/>
    </source>
</evidence>
<dbReference type="SMART" id="SM00034">
    <property type="entry name" value="CLECT"/>
    <property type="match status" value="1"/>
</dbReference>
<feature type="domain" description="Lipoxygenase" evidence="8">
    <location>
        <begin position="511"/>
        <end position="667"/>
    </location>
</feature>
<dbReference type="InterPro" id="IPR000907">
    <property type="entry name" value="LipOase"/>
</dbReference>
<protein>
    <submittedName>
        <fullName evidence="9">Arachidonate 5-lipoxygenase-like protein</fullName>
    </submittedName>
</protein>
<dbReference type="GO" id="GO:0016702">
    <property type="term" value="F:oxidoreductase activity, acting on single donors with incorporation of molecular oxygen, incorporation of two atoms of oxygen"/>
    <property type="evidence" value="ECO:0007669"/>
    <property type="project" value="InterPro"/>
</dbReference>
<dbReference type="PROSITE" id="PS50004">
    <property type="entry name" value="C2"/>
    <property type="match status" value="1"/>
</dbReference>
<evidence type="ECO:0000313" key="10">
    <source>
        <dbReference type="Proteomes" id="UP000290572"/>
    </source>
</evidence>
<keyword evidence="3" id="KW-0223">Dioxygenase</keyword>
<dbReference type="AlphaFoldDB" id="A0A498NNC0"/>
<dbReference type="Pfam" id="PF00305">
    <property type="entry name" value="Lipoxygenase"/>
    <property type="match status" value="1"/>
</dbReference>
<dbReference type="InterPro" id="IPR016186">
    <property type="entry name" value="C-type_lectin-like/link_sf"/>
</dbReference>
<dbReference type="SUPFAM" id="SSF46689">
    <property type="entry name" value="Homeodomain-like"/>
    <property type="match status" value="1"/>
</dbReference>
<evidence type="ECO:0000259" key="7">
    <source>
        <dbReference type="PROSITE" id="PS50041"/>
    </source>
</evidence>
<dbReference type="Gene3D" id="3.10.100.10">
    <property type="entry name" value="Mannose-Binding Protein A, subunit A"/>
    <property type="match status" value="1"/>
</dbReference>
<dbReference type="GO" id="GO:0034440">
    <property type="term" value="P:lipid oxidation"/>
    <property type="evidence" value="ECO:0007669"/>
    <property type="project" value="InterPro"/>
</dbReference>
<dbReference type="SUPFAM" id="SSF56436">
    <property type="entry name" value="C-type lectin-like"/>
    <property type="match status" value="1"/>
</dbReference>
<keyword evidence="2 5" id="KW-0479">Metal-binding</keyword>
<evidence type="ECO:0000256" key="3">
    <source>
        <dbReference type="ARBA" id="ARBA00022964"/>
    </source>
</evidence>
<keyword evidence="5" id="KW-0408">Iron</keyword>
<evidence type="ECO:0000259" key="6">
    <source>
        <dbReference type="PROSITE" id="PS50004"/>
    </source>
</evidence>
<dbReference type="STRING" id="84645.A0A498NNC0"/>
<organism evidence="9 10">
    <name type="scientific">Labeo rohita</name>
    <name type="common">Indian major carp</name>
    <name type="synonym">Cyprinus rohita</name>
    <dbReference type="NCBI Taxonomy" id="84645"/>
    <lineage>
        <taxon>Eukaryota</taxon>
        <taxon>Metazoa</taxon>
        <taxon>Chordata</taxon>
        <taxon>Craniata</taxon>
        <taxon>Vertebrata</taxon>
        <taxon>Euteleostomi</taxon>
        <taxon>Actinopterygii</taxon>
        <taxon>Neopterygii</taxon>
        <taxon>Teleostei</taxon>
        <taxon>Ostariophysi</taxon>
        <taxon>Cypriniformes</taxon>
        <taxon>Cyprinidae</taxon>
        <taxon>Labeoninae</taxon>
        <taxon>Labeonini</taxon>
        <taxon>Labeo</taxon>
    </lineage>
</organism>
<dbReference type="PRINTS" id="PR00467">
    <property type="entry name" value="MAMLPOXGNASE"/>
</dbReference>
<dbReference type="PROSITE" id="PS51393">
    <property type="entry name" value="LIPOXYGENASE_3"/>
    <property type="match status" value="2"/>
</dbReference>
<dbReference type="InterPro" id="IPR036226">
    <property type="entry name" value="LipOase_C_sf"/>
</dbReference>